<keyword evidence="1" id="KW-0808">Transferase</keyword>
<accession>A0A0G4KC47</accession>
<protein>
    <submittedName>
        <fullName evidence="1">Uracil phosphoribosyltransferase</fullName>
    </submittedName>
</protein>
<evidence type="ECO:0000313" key="1">
    <source>
        <dbReference type="EMBL" id="CRF40218.1"/>
    </source>
</evidence>
<keyword evidence="1" id="KW-0934">Plastid</keyword>
<dbReference type="GO" id="GO:0016757">
    <property type="term" value="F:glycosyltransferase activity"/>
    <property type="evidence" value="ECO:0007669"/>
    <property type="project" value="UniProtKB-KW"/>
</dbReference>
<proteinExistence type="predicted"/>
<keyword evidence="1" id="KW-0328">Glycosyltransferase</keyword>
<sequence length="190" mass="22520">MQLNIYSISHPIIQLLSNTTTVKNKNHILSSYYYKNLGLLLMYEILRKYIKIQNVYIKSLYSIKELKLINYDEQYLVFTDISSNYEMLSGIKTLIPNIDIININYTNIKNENKRIKELETIRINTQIFILEEQLKNINVISIIKYLTLVYKIPINNINIACIKSEQRILKQLGNIYPEVKVYTTQILYTR</sequence>
<gene>
    <name evidence="1" type="primary">upp</name>
</gene>
<name>A0A0G4KC47_9FLOR</name>
<geneLocation type="plastid" evidence="1"/>
<dbReference type="EMBL" id="LN833431">
    <property type="protein sequence ID" value="CRF40218.1"/>
    <property type="molecule type" value="Genomic_DNA"/>
</dbReference>
<organism evidence="1 2">
    <name type="scientific">Laurencia snackeyi</name>
    <dbReference type="NCBI Taxonomy" id="1858662"/>
    <lineage>
        <taxon>Eukaryota</taxon>
        <taxon>Rhodophyta</taxon>
        <taxon>Florideophyceae</taxon>
        <taxon>Rhodymeniophycidae</taxon>
        <taxon>Ceramiales</taxon>
        <taxon>Rhodomelaceae</taxon>
        <taxon>Laurencieae</taxon>
        <taxon>Laurencia</taxon>
    </lineage>
</organism>
<dbReference type="InterPro" id="IPR029057">
    <property type="entry name" value="PRTase-like"/>
</dbReference>
<reference evidence="2" key="1">
    <citation type="journal article" date="2017" name="BMC Genomics">
        <title>Complete chloroplast genome of Gracilaria firma (Gracilariaceae, Rhodophyta), with discussion on the use of chloroplast phylogenomics in the subclass Rhodymeniophycidae.</title>
        <authorList>
            <person name="Ng P.K."/>
            <person name="Lin S.M."/>
            <person name="Lim P.E."/>
            <person name="Liu L.C."/>
            <person name="Chen C.M."/>
            <person name="Pai T.W."/>
        </authorList>
    </citation>
    <scope>NUCLEOTIDE SEQUENCE [LARGE SCALE GENOMIC DNA]</scope>
</reference>
<dbReference type="AlphaFoldDB" id="A0A0G4KC47"/>
<dbReference type="Proteomes" id="UP000307987">
    <property type="component" value="Plastid JFC0032_plastid"/>
</dbReference>
<evidence type="ECO:0000313" key="2">
    <source>
        <dbReference type="Proteomes" id="UP000307987"/>
    </source>
</evidence>
<dbReference type="Gene3D" id="3.40.50.2020">
    <property type="match status" value="1"/>
</dbReference>